<dbReference type="RefSeq" id="WP_091632922.1">
    <property type="nucleotide sequence ID" value="NZ_FNYW01000004.1"/>
</dbReference>
<feature type="transmembrane region" description="Helical" evidence="6">
    <location>
        <begin position="181"/>
        <end position="201"/>
    </location>
</feature>
<protein>
    <submittedName>
        <fullName evidence="7">Putative ABC transport system permease protein</fullName>
    </submittedName>
</protein>
<name>A0A1H6RVP4_9LACT</name>
<evidence type="ECO:0000313" key="8">
    <source>
        <dbReference type="Proteomes" id="UP000198564"/>
    </source>
</evidence>
<evidence type="ECO:0000256" key="3">
    <source>
        <dbReference type="ARBA" id="ARBA00022692"/>
    </source>
</evidence>
<keyword evidence="3 6" id="KW-0812">Transmembrane</keyword>
<reference evidence="8" key="1">
    <citation type="submission" date="2016-10" db="EMBL/GenBank/DDBJ databases">
        <authorList>
            <person name="Varghese N."/>
            <person name="Submissions S."/>
        </authorList>
    </citation>
    <scope>NUCLEOTIDE SEQUENCE [LARGE SCALE GENOMIC DNA]</scope>
    <source>
        <strain evidence="8">DSM 25751</strain>
    </source>
</reference>
<dbReference type="STRING" id="1130080.SAMN04488113_10457"/>
<feature type="transmembrane region" description="Helical" evidence="6">
    <location>
        <begin position="237"/>
        <end position="255"/>
    </location>
</feature>
<feature type="transmembrane region" description="Helical" evidence="6">
    <location>
        <begin position="131"/>
        <end position="151"/>
    </location>
</feature>
<keyword evidence="5 6" id="KW-0472">Membrane</keyword>
<dbReference type="Proteomes" id="UP000198564">
    <property type="component" value="Unassembled WGS sequence"/>
</dbReference>
<keyword evidence="8" id="KW-1185">Reference proteome</keyword>
<feature type="transmembrane region" description="Helical" evidence="6">
    <location>
        <begin position="57"/>
        <end position="78"/>
    </location>
</feature>
<evidence type="ECO:0000256" key="5">
    <source>
        <dbReference type="ARBA" id="ARBA00023136"/>
    </source>
</evidence>
<feature type="transmembrane region" description="Helical" evidence="6">
    <location>
        <begin position="12"/>
        <end position="31"/>
    </location>
</feature>
<accession>A0A1H6RVP4</accession>
<evidence type="ECO:0000256" key="6">
    <source>
        <dbReference type="SAM" id="Phobius"/>
    </source>
</evidence>
<gene>
    <name evidence="7" type="ORF">SAMN04488113_10457</name>
</gene>
<dbReference type="PANTHER" id="PTHR32196">
    <property type="entry name" value="ABC TRANSPORTER PERMEASE PROTEIN YPHD-RELATED-RELATED"/>
    <property type="match status" value="1"/>
</dbReference>
<feature type="transmembrane region" description="Helical" evidence="6">
    <location>
        <begin position="207"/>
        <end position="228"/>
    </location>
</feature>
<dbReference type="GO" id="GO:0022857">
    <property type="term" value="F:transmembrane transporter activity"/>
    <property type="evidence" value="ECO:0007669"/>
    <property type="project" value="InterPro"/>
</dbReference>
<dbReference type="AlphaFoldDB" id="A0A1H6RVP4"/>
<dbReference type="OrthoDB" id="9778389at2"/>
<keyword evidence="2" id="KW-1003">Cell membrane</keyword>
<dbReference type="Pfam" id="PF02653">
    <property type="entry name" value="BPD_transp_2"/>
    <property type="match status" value="1"/>
</dbReference>
<dbReference type="GO" id="GO:0005886">
    <property type="term" value="C:plasma membrane"/>
    <property type="evidence" value="ECO:0007669"/>
    <property type="project" value="UniProtKB-SubCell"/>
</dbReference>
<organism evidence="7 8">
    <name type="scientific">Alkalibacterium gilvum</name>
    <dbReference type="NCBI Taxonomy" id="1130080"/>
    <lineage>
        <taxon>Bacteria</taxon>
        <taxon>Bacillati</taxon>
        <taxon>Bacillota</taxon>
        <taxon>Bacilli</taxon>
        <taxon>Lactobacillales</taxon>
        <taxon>Carnobacteriaceae</taxon>
        <taxon>Alkalibacterium</taxon>
    </lineage>
</organism>
<dbReference type="PANTHER" id="PTHR32196:SF69">
    <property type="entry name" value="BRANCHED-CHAIN AMINO ACID TRANSPORT SYSTEM, PERMEASE PROTEIN"/>
    <property type="match status" value="1"/>
</dbReference>
<proteinExistence type="predicted"/>
<evidence type="ECO:0000256" key="1">
    <source>
        <dbReference type="ARBA" id="ARBA00004651"/>
    </source>
</evidence>
<evidence type="ECO:0000256" key="4">
    <source>
        <dbReference type="ARBA" id="ARBA00022989"/>
    </source>
</evidence>
<dbReference type="CDD" id="cd06574">
    <property type="entry name" value="TM_PBP1_branched-chain-AA_like"/>
    <property type="match status" value="1"/>
</dbReference>
<evidence type="ECO:0000256" key="2">
    <source>
        <dbReference type="ARBA" id="ARBA00022475"/>
    </source>
</evidence>
<dbReference type="InterPro" id="IPR001851">
    <property type="entry name" value="ABC_transp_permease"/>
</dbReference>
<comment type="subcellular location">
    <subcellularLocation>
        <location evidence="1">Cell membrane</location>
        <topology evidence="1">Multi-pass membrane protein</topology>
    </subcellularLocation>
</comment>
<dbReference type="EMBL" id="FNYW01000004">
    <property type="protein sequence ID" value="SEI58526.1"/>
    <property type="molecule type" value="Genomic_DNA"/>
</dbReference>
<keyword evidence="4 6" id="KW-1133">Transmembrane helix</keyword>
<feature type="transmembrane region" description="Helical" evidence="6">
    <location>
        <begin position="85"/>
        <end position="103"/>
    </location>
</feature>
<sequence>MALLLSSISQGLLWAIMAIGVYLTFRILNVADLTAEGSFPLGAAISTSLIVNGVAPWLSVLIALAGGMAAGLVSGFLYTKWKIPALLSGIITMTGLYSINLRIMGQANISLLGEGTLIRTVEGFGLNKTNAVLLVGSLAVGLVILLLHMFFHTEVGLAIRSTGDNNEMSEANGIRTNAMKVIGYMLSNGLIATSGALLAQNNGYADISMGIGTIVIGLASIIIGEVFFRNLSIAKRLLTVVLGSVIYRLLILVVLEMNVNPQDLKLFSAILLALALRLPAVQDRLSKPKKTKGKMKKSKKGGLL</sequence>
<evidence type="ECO:0000313" key="7">
    <source>
        <dbReference type="EMBL" id="SEI58526.1"/>
    </source>
</evidence>